<comment type="catalytic activity">
    <reaction evidence="6">
        <text>ATP + H2O = ADP + phosphate + H(+)</text>
        <dbReference type="Rhea" id="RHEA:13065"/>
        <dbReference type="ChEBI" id="CHEBI:15377"/>
        <dbReference type="ChEBI" id="CHEBI:15378"/>
        <dbReference type="ChEBI" id="CHEBI:30616"/>
        <dbReference type="ChEBI" id="CHEBI:43474"/>
        <dbReference type="ChEBI" id="CHEBI:456216"/>
        <dbReference type="EC" id="3.6.4.6"/>
    </reaction>
</comment>
<dbReference type="InterPro" id="IPR039812">
    <property type="entry name" value="Vesicle-fus_ATPase"/>
</dbReference>
<comment type="function">
    <text evidence="6">Required for vesicle-mediated transport. Catalyzes the fusion of transport vesicles within the Golgi cisternae. Is also required for transport from the endoplasmic reticulum to the Golgi stack. Seems to function as a fusion protein required for the delivery of cargo proteins to all compartments of the Golgi stack independent of vesicle origin.</text>
</comment>
<dbReference type="FunFam" id="1.10.8.60:FF:000127">
    <property type="entry name" value="Vesicular-fusion protein SEC18"/>
    <property type="match status" value="1"/>
</dbReference>
<keyword evidence="6" id="KW-0378">Hydrolase</keyword>
<dbReference type="PANTHER" id="PTHR23078">
    <property type="entry name" value="VESICULAR-FUSION PROTEIN NSF"/>
    <property type="match status" value="1"/>
</dbReference>
<evidence type="ECO:0000256" key="2">
    <source>
        <dbReference type="ARBA" id="ARBA00022448"/>
    </source>
</evidence>
<dbReference type="SUPFAM" id="SSF54585">
    <property type="entry name" value="Cdc48 domain 2-like"/>
    <property type="match status" value="1"/>
</dbReference>
<dbReference type="SUPFAM" id="SSF52540">
    <property type="entry name" value="P-loop containing nucleoside triphosphate hydrolases"/>
    <property type="match status" value="2"/>
</dbReference>
<dbReference type="Pfam" id="PF00004">
    <property type="entry name" value="AAA"/>
    <property type="match status" value="2"/>
</dbReference>
<keyword evidence="5 6" id="KW-0653">Protein transport</keyword>
<dbReference type="Gene3D" id="3.40.50.300">
    <property type="entry name" value="P-loop containing nucleotide triphosphate hydrolases"/>
    <property type="match status" value="2"/>
</dbReference>
<evidence type="ECO:0000313" key="9">
    <source>
        <dbReference type="EMBL" id="BAJ97688.1"/>
    </source>
</evidence>
<proteinExistence type="evidence at transcript level"/>
<dbReference type="InterPro" id="IPR009010">
    <property type="entry name" value="Asp_de-COase-like_dom_sf"/>
</dbReference>
<evidence type="ECO:0000256" key="3">
    <source>
        <dbReference type="ARBA" id="ARBA00022741"/>
    </source>
</evidence>
<dbReference type="SUPFAM" id="SSF50692">
    <property type="entry name" value="ADC-like"/>
    <property type="match status" value="1"/>
</dbReference>
<dbReference type="GO" id="GO:0005737">
    <property type="term" value="C:cytoplasm"/>
    <property type="evidence" value="ECO:0007669"/>
    <property type="project" value="UniProtKB-SubCell"/>
</dbReference>
<dbReference type="Pfam" id="PF17862">
    <property type="entry name" value="AAA_lid_3"/>
    <property type="match status" value="1"/>
</dbReference>
<evidence type="ECO:0000256" key="1">
    <source>
        <dbReference type="ARBA" id="ARBA00006914"/>
    </source>
</evidence>
<keyword evidence="6" id="KW-0931">ER-Golgi transport</keyword>
<reference evidence="9" key="1">
    <citation type="journal article" date="2011" name="Plant Physiol.">
        <title>Comprehensive sequence analysis of 24,783 barley full-length cDNAs derived from 12 clone libraries.</title>
        <authorList>
            <person name="Matsumoto T."/>
            <person name="Tanaka T."/>
            <person name="Sakai H."/>
            <person name="Amano N."/>
            <person name="Kanamori H."/>
            <person name="Kurita K."/>
            <person name="Kikuta A."/>
            <person name="Kamiya K."/>
            <person name="Yamamoto M."/>
            <person name="Ikawa H."/>
            <person name="Fujii N."/>
            <person name="Hori K."/>
            <person name="Itoh T."/>
            <person name="Sato K."/>
        </authorList>
    </citation>
    <scope>NUCLEOTIDE SEQUENCE</scope>
    <source>
        <tissue evidence="9">Shoot and root</tissue>
    </source>
</reference>
<keyword evidence="6" id="KW-0479">Metal-binding</keyword>
<sequence length="801" mass="88773">MFGKRTEPSKPLPQPTPAGGPSSLPPRPTSATAGAPAEVKQTTPTGPFRLQVVSLPNTALAYTNKAYISSRSQHLLPRGTETFFLLNGKAVFQIGSHEAVGTGEIAMSGYQRDSFGFSQGADVSCEFFNPSAQDNFNAVAVTIKLEYMKNAACEVREDEMTAFIVERYANQVWQVDQAIALDFAGKLFKATVTELQNAPSKTDDSDDEKTHKRQSSQDFLVRASRAILTHSTIMSINAVKSKYLTFVPSAKAMRKNVLKPNWNFKDLGIGGLDDEFATIFRRAFASRLFPADVIEQLGLHHVKGILLYGPPGTGKTLIARQIGKLLESREPKVVNGPEVLNKYVGASEEAIRALFKDAEEDYKANGENADLHLIIFDEIDAICKARGSVRDSTGVQDTIVNQLLSKIDGVNSLNNILVIGMTNRKDLLDEALLRPGRLEVHVEISLPNKKGRKQIFEIHTRKMKESGRLDPEIDFDELAELTKNFSGAEIEGLVRAAVSHALYSHIDASKMGSGAIDASAADDIIVTMNEFRMALEEVKPSFGVSEDELKKHLRGELIPYSHSFQEIMNVGRQFIDQVRNNPNTNLLTVLLQGPVGCGKTAIAAQLGLDSQFPLVRVITPENYIGYSEASRVNMINKVFEDAYKSPLSIVILDNIERLVEYTPLGPRFSNTILQAILVLLKRAPSDDTRRIVVLATTSDVRVMRDLQVQEQFNFVLNVPLVENAEELKHVFQQKKVPIAESELEDVATSMTYPIPIKQLLTLIDMSNRNGQDVTADSFRECLQYLGIQHGKEKDRDDYKFD</sequence>
<dbReference type="GO" id="GO:0046872">
    <property type="term" value="F:metal ion binding"/>
    <property type="evidence" value="ECO:0007669"/>
    <property type="project" value="UniProtKB-UniRule"/>
</dbReference>
<feature type="compositionally biased region" description="Pro residues" evidence="7">
    <location>
        <begin position="10"/>
        <end position="28"/>
    </location>
</feature>
<organism evidence="9">
    <name type="scientific">Hordeum vulgare subsp. vulgare</name>
    <name type="common">Domesticated barley</name>
    <dbReference type="NCBI Taxonomy" id="112509"/>
    <lineage>
        <taxon>Eukaryota</taxon>
        <taxon>Viridiplantae</taxon>
        <taxon>Streptophyta</taxon>
        <taxon>Embryophyta</taxon>
        <taxon>Tracheophyta</taxon>
        <taxon>Spermatophyta</taxon>
        <taxon>Magnoliopsida</taxon>
        <taxon>Liliopsida</taxon>
        <taxon>Poales</taxon>
        <taxon>Poaceae</taxon>
        <taxon>BOP clade</taxon>
        <taxon>Pooideae</taxon>
        <taxon>Triticodae</taxon>
        <taxon>Triticeae</taxon>
        <taxon>Hordeinae</taxon>
        <taxon>Hordeum</taxon>
    </lineage>
</organism>
<dbReference type="GO" id="GO:0035494">
    <property type="term" value="P:SNARE complex disassembly"/>
    <property type="evidence" value="ECO:0007669"/>
    <property type="project" value="InterPro"/>
</dbReference>
<dbReference type="Gene3D" id="2.40.40.20">
    <property type="match status" value="1"/>
</dbReference>
<dbReference type="CDD" id="cd00009">
    <property type="entry name" value="AAA"/>
    <property type="match status" value="1"/>
</dbReference>
<dbReference type="AlphaFoldDB" id="F2DRG7"/>
<dbReference type="FunFam" id="3.40.50.300:FF:000166">
    <property type="entry name" value="vesicle-fusing ATPase isoform X1"/>
    <property type="match status" value="1"/>
</dbReference>
<dbReference type="InterPro" id="IPR003960">
    <property type="entry name" value="ATPase_AAA_CS"/>
</dbReference>
<dbReference type="SMART" id="SM00382">
    <property type="entry name" value="AAA"/>
    <property type="match status" value="2"/>
</dbReference>
<comment type="cofactor">
    <cofactor evidence="6">
        <name>Mg(2+)</name>
        <dbReference type="ChEBI" id="CHEBI:18420"/>
    </cofactor>
    <text evidence="6">Binds 1 Mg(2+) ion per subunit.</text>
</comment>
<feature type="region of interest" description="Disordered" evidence="7">
    <location>
        <begin position="1"/>
        <end position="45"/>
    </location>
</feature>
<protein>
    <recommendedName>
        <fullName evidence="6">Vesicle-fusing ATPase</fullName>
        <ecNumber evidence="6">3.6.4.6</ecNumber>
    </recommendedName>
</protein>
<feature type="domain" description="AAA+ ATPase" evidence="8">
    <location>
        <begin position="301"/>
        <end position="448"/>
    </location>
</feature>
<comment type="subcellular location">
    <subcellularLocation>
        <location evidence="6">Cytoplasm</location>
    </subcellularLocation>
</comment>
<keyword evidence="2 6" id="KW-0813">Transport</keyword>
<dbReference type="EC" id="3.6.4.6" evidence="6"/>
<dbReference type="GO" id="GO:0015031">
    <property type="term" value="P:protein transport"/>
    <property type="evidence" value="ECO:0007669"/>
    <property type="project" value="UniProtKB-KW"/>
</dbReference>
<dbReference type="InterPro" id="IPR027417">
    <property type="entry name" value="P-loop_NTPase"/>
</dbReference>
<dbReference type="FunFam" id="3.40.50.300:FF:000187">
    <property type="entry name" value="Vesicular-fusion ATPase SEC18"/>
    <property type="match status" value="1"/>
</dbReference>
<dbReference type="PANTHER" id="PTHR23078:SF3">
    <property type="entry name" value="VESICLE-FUSING ATPASE"/>
    <property type="match status" value="1"/>
</dbReference>
<keyword evidence="6" id="KW-0460">Magnesium</keyword>
<feature type="region of interest" description="Disordered" evidence="7">
    <location>
        <begin position="198"/>
        <end position="217"/>
    </location>
</feature>
<dbReference type="GO" id="GO:0005524">
    <property type="term" value="F:ATP binding"/>
    <property type="evidence" value="ECO:0007669"/>
    <property type="project" value="UniProtKB-UniRule"/>
</dbReference>
<dbReference type="GO" id="GO:0016887">
    <property type="term" value="F:ATP hydrolysis activity"/>
    <property type="evidence" value="ECO:0007669"/>
    <property type="project" value="InterPro"/>
</dbReference>
<evidence type="ECO:0000256" key="7">
    <source>
        <dbReference type="SAM" id="MobiDB-lite"/>
    </source>
</evidence>
<evidence type="ECO:0000256" key="4">
    <source>
        <dbReference type="ARBA" id="ARBA00022840"/>
    </source>
</evidence>
<dbReference type="EMBL" id="AK366485">
    <property type="protein sequence ID" value="BAJ97688.1"/>
    <property type="molecule type" value="mRNA"/>
</dbReference>
<comment type="similarity">
    <text evidence="1 6">Belongs to the AAA ATPase family.</text>
</comment>
<keyword evidence="6" id="KW-0963">Cytoplasm</keyword>
<keyword evidence="4 6" id="KW-0067">ATP-binding</keyword>
<evidence type="ECO:0000259" key="8">
    <source>
        <dbReference type="SMART" id="SM00382"/>
    </source>
</evidence>
<feature type="domain" description="AAA+ ATPase" evidence="8">
    <location>
        <begin position="585"/>
        <end position="713"/>
    </location>
</feature>
<keyword evidence="3 6" id="KW-0547">Nucleotide-binding</keyword>
<dbReference type="InterPro" id="IPR041569">
    <property type="entry name" value="AAA_lid_3"/>
</dbReference>
<evidence type="ECO:0000256" key="6">
    <source>
        <dbReference type="RuleBase" id="RU367045"/>
    </source>
</evidence>
<dbReference type="InterPro" id="IPR003959">
    <property type="entry name" value="ATPase_AAA_core"/>
</dbReference>
<dbReference type="InterPro" id="IPR029067">
    <property type="entry name" value="CDC48_domain_2-like_sf"/>
</dbReference>
<dbReference type="Gene3D" id="1.10.8.60">
    <property type="match status" value="1"/>
</dbReference>
<dbReference type="InterPro" id="IPR003593">
    <property type="entry name" value="AAA+_ATPase"/>
</dbReference>
<accession>F2DRG7</accession>
<dbReference type="Gene3D" id="3.10.330.10">
    <property type="match status" value="1"/>
</dbReference>
<dbReference type="PROSITE" id="PS00674">
    <property type="entry name" value="AAA"/>
    <property type="match status" value="1"/>
</dbReference>
<evidence type="ECO:0000256" key="5">
    <source>
        <dbReference type="ARBA" id="ARBA00022927"/>
    </source>
</evidence>
<name>F2DRG7_HORVV</name>